<keyword evidence="1" id="KW-0472">Membrane</keyword>
<sequence length="330" mass="37837">TWEKPLPSWMLAEDNSGLEKYSQQLHELETLSTAYSTLHWLQVLLCLLMVCRILALTQNQKRLAVVINTCRDSFTEFVQCIAFYFSMLGFIVLYHIELGGKFEHVSDPVKTFNHVLKFAFLGVYEPMRNDQWEQSAGTSAKEGMYSFLFTSLYLFFLNNFLLAIICDQVERHRMHGKRENSIWQDMLIFYQHRMNVTVRGVWPSLEVFANALSLCHHGLTRKQTQERQKAPRVIFDAVMAGTIWNALGIRLGGYDLNVNDLARLLHLVYQSKSAGTRPSHKEPATTLVNHSDGAVTRRDIELFAAAMKKAALGPRSGYRSGSEKEKTPFY</sequence>
<evidence type="ECO:0000313" key="2">
    <source>
        <dbReference type="EMBL" id="KAK3254173.1"/>
    </source>
</evidence>
<feature type="transmembrane region" description="Helical" evidence="1">
    <location>
        <begin position="144"/>
        <end position="165"/>
    </location>
</feature>
<feature type="non-terminal residue" evidence="2">
    <location>
        <position position="1"/>
    </location>
</feature>
<gene>
    <name evidence="2" type="ORF">CYMTET_36605</name>
</gene>
<dbReference type="Proteomes" id="UP001190700">
    <property type="component" value="Unassembled WGS sequence"/>
</dbReference>
<dbReference type="EMBL" id="LGRX02024039">
    <property type="protein sequence ID" value="KAK3254173.1"/>
    <property type="molecule type" value="Genomic_DNA"/>
</dbReference>
<comment type="caution">
    <text evidence="2">The sequence shown here is derived from an EMBL/GenBank/DDBJ whole genome shotgun (WGS) entry which is preliminary data.</text>
</comment>
<keyword evidence="3" id="KW-1185">Reference proteome</keyword>
<reference evidence="2 3" key="1">
    <citation type="journal article" date="2015" name="Genome Biol. Evol.">
        <title>Comparative Genomics of a Bacterivorous Green Alga Reveals Evolutionary Causalities and Consequences of Phago-Mixotrophic Mode of Nutrition.</title>
        <authorList>
            <person name="Burns J.A."/>
            <person name="Paasch A."/>
            <person name="Narechania A."/>
            <person name="Kim E."/>
        </authorList>
    </citation>
    <scope>NUCLEOTIDE SEQUENCE [LARGE SCALE GENOMIC DNA]</scope>
    <source>
        <strain evidence="2 3">PLY_AMNH</strain>
    </source>
</reference>
<feature type="transmembrane region" description="Helical" evidence="1">
    <location>
        <begin position="77"/>
        <end position="96"/>
    </location>
</feature>
<keyword evidence="1" id="KW-1133">Transmembrane helix</keyword>
<feature type="transmembrane region" description="Helical" evidence="1">
    <location>
        <begin position="38"/>
        <end position="56"/>
    </location>
</feature>
<evidence type="ECO:0000313" key="3">
    <source>
        <dbReference type="Proteomes" id="UP001190700"/>
    </source>
</evidence>
<keyword evidence="1" id="KW-0812">Transmembrane</keyword>
<name>A0AAE0CFN7_9CHLO</name>
<organism evidence="2 3">
    <name type="scientific">Cymbomonas tetramitiformis</name>
    <dbReference type="NCBI Taxonomy" id="36881"/>
    <lineage>
        <taxon>Eukaryota</taxon>
        <taxon>Viridiplantae</taxon>
        <taxon>Chlorophyta</taxon>
        <taxon>Pyramimonadophyceae</taxon>
        <taxon>Pyramimonadales</taxon>
        <taxon>Pyramimonadaceae</taxon>
        <taxon>Cymbomonas</taxon>
    </lineage>
</organism>
<proteinExistence type="predicted"/>
<accession>A0AAE0CFN7</accession>
<evidence type="ECO:0000256" key="1">
    <source>
        <dbReference type="SAM" id="Phobius"/>
    </source>
</evidence>
<dbReference type="AlphaFoldDB" id="A0AAE0CFN7"/>
<protein>
    <submittedName>
        <fullName evidence="2">Uncharacterized protein</fullName>
    </submittedName>
</protein>